<dbReference type="AlphaFoldDB" id="A0AA88HB27"/>
<evidence type="ECO:0000313" key="1">
    <source>
        <dbReference type="EMBL" id="KAK2708700.1"/>
    </source>
</evidence>
<keyword evidence="2" id="KW-1185">Reference proteome</keyword>
<reference evidence="1" key="1">
    <citation type="submission" date="2023-07" db="EMBL/GenBank/DDBJ databases">
        <title>Chromosome-level genome assembly of Artemia franciscana.</title>
        <authorList>
            <person name="Jo E."/>
        </authorList>
    </citation>
    <scope>NUCLEOTIDE SEQUENCE</scope>
    <source>
        <tissue evidence="1">Whole body</tissue>
    </source>
</reference>
<protein>
    <submittedName>
        <fullName evidence="1">Uncharacterized protein</fullName>
    </submittedName>
</protein>
<proteinExistence type="predicted"/>
<sequence length="146" mass="16844">MRRAKNLSRLRPRSKTQRIKKLTLGELRELIQQNLTLLESRKITYAQYESKYGTIYNSSDEEFDNDGIDSSIASFRSSLENKRDKLAQCSGAKQVKQPDKMFGKKRSTISLSRKIEIVEQLVSESLLKLEERRALIEESTGFKAIL</sequence>
<evidence type="ECO:0000313" key="2">
    <source>
        <dbReference type="Proteomes" id="UP001187531"/>
    </source>
</evidence>
<gene>
    <name evidence="1" type="ORF">QYM36_014340</name>
</gene>
<comment type="caution">
    <text evidence="1">The sequence shown here is derived from an EMBL/GenBank/DDBJ whole genome shotgun (WGS) entry which is preliminary data.</text>
</comment>
<dbReference type="EMBL" id="JAVRJZ010000018">
    <property type="protein sequence ID" value="KAK2708700.1"/>
    <property type="molecule type" value="Genomic_DNA"/>
</dbReference>
<dbReference type="Proteomes" id="UP001187531">
    <property type="component" value="Unassembled WGS sequence"/>
</dbReference>
<accession>A0AA88HB27</accession>
<organism evidence="1 2">
    <name type="scientific">Artemia franciscana</name>
    <name type="common">Brine shrimp</name>
    <name type="synonym">Artemia sanfranciscana</name>
    <dbReference type="NCBI Taxonomy" id="6661"/>
    <lineage>
        <taxon>Eukaryota</taxon>
        <taxon>Metazoa</taxon>
        <taxon>Ecdysozoa</taxon>
        <taxon>Arthropoda</taxon>
        <taxon>Crustacea</taxon>
        <taxon>Branchiopoda</taxon>
        <taxon>Anostraca</taxon>
        <taxon>Artemiidae</taxon>
        <taxon>Artemia</taxon>
    </lineage>
</organism>
<name>A0AA88HB27_ARTSF</name>